<sequence>MHPDDFQALWFSPVKTGAVTVGAIEALAFGILFGVLELIPNVSFKNPEFFRLSPCSQCGRPIAGALPFFAGRPRHVARNEKGRPKGRPFPILNSE</sequence>
<organism evidence="2 3">
    <name type="scientific">Tropicibacter naphthalenivorans</name>
    <dbReference type="NCBI Taxonomy" id="441103"/>
    <lineage>
        <taxon>Bacteria</taxon>
        <taxon>Pseudomonadati</taxon>
        <taxon>Pseudomonadota</taxon>
        <taxon>Alphaproteobacteria</taxon>
        <taxon>Rhodobacterales</taxon>
        <taxon>Roseobacteraceae</taxon>
        <taxon>Tropicibacter</taxon>
    </lineage>
</organism>
<dbReference type="RefSeq" id="WP_143595804.1">
    <property type="nucleotide sequence ID" value="NZ_CYSE01000002.1"/>
</dbReference>
<keyword evidence="1" id="KW-0472">Membrane</keyword>
<protein>
    <submittedName>
        <fullName evidence="2">Uncharacterized protein</fullName>
    </submittedName>
</protein>
<gene>
    <name evidence="2" type="ORF">TRN7648_01458</name>
</gene>
<dbReference type="Proteomes" id="UP000054935">
    <property type="component" value="Unassembled WGS sequence"/>
</dbReference>
<keyword evidence="1" id="KW-0812">Transmembrane</keyword>
<name>A0A0N7LZE0_9RHOB</name>
<keyword evidence="3" id="KW-1185">Reference proteome</keyword>
<evidence type="ECO:0000313" key="3">
    <source>
        <dbReference type="Proteomes" id="UP000054935"/>
    </source>
</evidence>
<dbReference type="AlphaFoldDB" id="A0A0N7LZE0"/>
<evidence type="ECO:0000313" key="2">
    <source>
        <dbReference type="EMBL" id="CUH77401.1"/>
    </source>
</evidence>
<evidence type="ECO:0000256" key="1">
    <source>
        <dbReference type="SAM" id="Phobius"/>
    </source>
</evidence>
<accession>A0A0N7LZE0</accession>
<reference evidence="2 3" key="1">
    <citation type="submission" date="2015-09" db="EMBL/GenBank/DDBJ databases">
        <authorList>
            <consortium name="Swine Surveillance"/>
        </authorList>
    </citation>
    <scope>NUCLEOTIDE SEQUENCE [LARGE SCALE GENOMIC DNA]</scope>
    <source>
        <strain evidence="2 3">CECT 7648</strain>
    </source>
</reference>
<keyword evidence="1" id="KW-1133">Transmembrane helix</keyword>
<feature type="transmembrane region" description="Helical" evidence="1">
    <location>
        <begin position="20"/>
        <end position="39"/>
    </location>
</feature>
<proteinExistence type="predicted"/>
<dbReference type="EMBL" id="CYSE01000002">
    <property type="protein sequence ID" value="CUH77401.1"/>
    <property type="molecule type" value="Genomic_DNA"/>
</dbReference>